<evidence type="ECO:0000313" key="8">
    <source>
        <dbReference type="Proteomes" id="UP000285092"/>
    </source>
</evidence>
<evidence type="ECO:0000256" key="4">
    <source>
        <dbReference type="ARBA" id="ARBA00023136"/>
    </source>
</evidence>
<evidence type="ECO:0000256" key="2">
    <source>
        <dbReference type="ARBA" id="ARBA00022692"/>
    </source>
</evidence>
<dbReference type="EMBL" id="QXFK01000016">
    <property type="protein sequence ID" value="RIV78035.1"/>
    <property type="molecule type" value="Genomic_DNA"/>
</dbReference>
<dbReference type="Pfam" id="PF04357">
    <property type="entry name" value="TamB"/>
    <property type="match status" value="1"/>
</dbReference>
<evidence type="ECO:0000259" key="6">
    <source>
        <dbReference type="Pfam" id="PF04357"/>
    </source>
</evidence>
<feature type="domain" description="Translocation and assembly module TamB C-terminal" evidence="6">
    <location>
        <begin position="1053"/>
        <end position="1386"/>
    </location>
</feature>
<keyword evidence="2 5" id="KW-0812">Transmembrane</keyword>
<keyword evidence="8" id="KW-1185">Reference proteome</keyword>
<feature type="transmembrane region" description="Helical" evidence="5">
    <location>
        <begin position="26"/>
        <end position="48"/>
    </location>
</feature>
<sequence length="1398" mass="147539">MAEDESIAAPEDAAPPRRRRSRIVRLGRWSAGIIAGLVAIVLLALVVLNSPIGKRFIVDRIADVAPASGLRISIGRIEGDIYRSATLHDVTLSDPQGPFLTVPVAELDWRPLNWLWSGLDVRNLTARRGTLLRTPELLPGDPDAPILPNFDIRVDRLELDDFRVARGVVDDRQHRVDLAAKADIRDGRVFLTADGRLGEHDRLHLLVDAEPDGDRFDIDLDYLAPQDGVIAGLVGADAGYRALIKGEGTWSDWRGALLVQREGERFAAFRLTNRDGRYGVVGQATPAPALTGQAAELLDGAVSLAAFGTLKDSVLSGELAVRSRAIDGEAEGTVDLANNAFDDLVTDLRLAEAGFGPDMRIEGARVLATLDGAFRDLTIGHRLVVDRFASGTTEVRGLVQEGTATYDGARWVLPLDARVQQVVAGNDLIDPRLVRGRLAGTVAYSGTRVVSDDLRLVFPDASARFSLRGETRTGAYAIAGPIALRGLQLENIGTVNGTAKILFKTASGVPWMLNANFAGRIPDVENATLANLAGPSIRFRGGVGLSGAGPIVFRDVSLDAAKLQLALDGQVRDGGTTLAGRGSHTEYGPFTVEAALTGAGPTAELVFASPLPAAGLEDVRVAIAPIEDGFQIDTEGGSMLGPFEGTLDLFMPAGGPTRIAINRLDVWETSVRGDLLLGDGGITGDLALSGGGLDGTIALAPRGGGQAFDVDLAANNARFGGETTIAIGRAQIEGSGLLVDGNSTIEGSVSAQGVQYGTLFLGRLAANARLRNGEGNVSAAFSGRRGSRFNMQVEAQVAANRIAVAARGDFAGRRIRMPRRAVLIAQDGGGWALQPTQLSYGRGIAIAQGRFGGDDPTAMQVQLARMPLSLVDVVVADMGLGGTVSGIIDFSAGASGLPVGSVRVQVDGLTRSGLVLSSRPIDLSLVARLSEDRLETRAVIDEGEERRGRLQGRISGLPRSGALFDRLRAGSLFAQLRYAGPADALWRLAAIDAFDLTGPLSLAANVTGTLAEPRVRGSMASDDLRVRSGLSGTDITGVTARGDFEGSRLRLTRFSGTTPNGGTVSGSGTVTLRDLGVRGPQMDIRAAARNARLLNANGLSATVTGPLRIVSDGIGGTIAGRLLVDRASWSLGTAATAQDLPQIETREINTPADIAPTRAASAPWRYLIDARAPSRVDVDGMGLDSEWSANVRVRGTTDDPRIGGEARVVRGEYNFAGTSFELTRGRIEFDETVPIDPRLDIRAETERDGLNVIVQVQGNALQPEISFTSNPALPEEEILARLLFGGSITELSATDALQLGAAVASLRGGGGLDPINQLRTAIGLDRLRIVGPDPALDRGTAVAVGKNFGRRFYAELITDGQGYSATEVEFRVTSWLSLLASISTIGRESVRAEISRDY</sequence>
<evidence type="ECO:0000256" key="5">
    <source>
        <dbReference type="SAM" id="Phobius"/>
    </source>
</evidence>
<organism evidence="7 8">
    <name type="scientific">Pelagerythrobacter aerophilus</name>
    <dbReference type="NCBI Taxonomy" id="2306995"/>
    <lineage>
        <taxon>Bacteria</taxon>
        <taxon>Pseudomonadati</taxon>
        <taxon>Pseudomonadota</taxon>
        <taxon>Alphaproteobacteria</taxon>
        <taxon>Sphingomonadales</taxon>
        <taxon>Erythrobacteraceae</taxon>
        <taxon>Pelagerythrobacter</taxon>
    </lineage>
</organism>
<evidence type="ECO:0000256" key="3">
    <source>
        <dbReference type="ARBA" id="ARBA00022989"/>
    </source>
</evidence>
<reference evidence="7 8" key="1">
    <citation type="submission" date="2018-08" db="EMBL/GenBank/DDBJ databases">
        <title>Altererythrobacter sp.Ery1 and Ery12, the genome sequencing of novel strains in genus Alterythrobacter.</title>
        <authorList>
            <person name="Cheng H."/>
            <person name="Wu Y.-H."/>
            <person name="Fang C."/>
            <person name="Xu X.-W."/>
        </authorList>
    </citation>
    <scope>NUCLEOTIDE SEQUENCE [LARGE SCALE GENOMIC DNA]</scope>
    <source>
        <strain evidence="7 8">Ery1</strain>
    </source>
</reference>
<comment type="subcellular location">
    <subcellularLocation>
        <location evidence="1">Membrane</location>
        <topology evidence="1">Single-pass membrane protein</topology>
    </subcellularLocation>
</comment>
<dbReference type="Proteomes" id="UP000285092">
    <property type="component" value="Unassembled WGS sequence"/>
</dbReference>
<keyword evidence="3 5" id="KW-1133">Transmembrane helix</keyword>
<dbReference type="PANTHER" id="PTHR36985:SF1">
    <property type="entry name" value="TRANSLOCATION AND ASSEMBLY MODULE SUBUNIT TAMB"/>
    <property type="match status" value="1"/>
</dbReference>
<dbReference type="GO" id="GO:0009306">
    <property type="term" value="P:protein secretion"/>
    <property type="evidence" value="ECO:0007669"/>
    <property type="project" value="InterPro"/>
</dbReference>
<protein>
    <submittedName>
        <fullName evidence="7">DUF490 domain-containing protein</fullName>
    </submittedName>
</protein>
<proteinExistence type="predicted"/>
<dbReference type="PANTHER" id="PTHR36985">
    <property type="entry name" value="TRANSLOCATION AND ASSEMBLY MODULE SUBUNIT TAMB"/>
    <property type="match status" value="1"/>
</dbReference>
<comment type="caution">
    <text evidence="7">The sequence shown here is derived from an EMBL/GenBank/DDBJ whole genome shotgun (WGS) entry which is preliminary data.</text>
</comment>
<dbReference type="OrthoDB" id="7784409at2"/>
<keyword evidence="4 5" id="KW-0472">Membrane</keyword>
<evidence type="ECO:0000256" key="1">
    <source>
        <dbReference type="ARBA" id="ARBA00004167"/>
    </source>
</evidence>
<gene>
    <name evidence="7" type="ORF">D2V04_09115</name>
</gene>
<accession>A0A418NHP7</accession>
<dbReference type="GO" id="GO:0005886">
    <property type="term" value="C:plasma membrane"/>
    <property type="evidence" value="ECO:0007669"/>
    <property type="project" value="InterPro"/>
</dbReference>
<dbReference type="InterPro" id="IPR007452">
    <property type="entry name" value="TamB_C"/>
</dbReference>
<name>A0A418NHP7_9SPHN</name>
<dbReference type="RefSeq" id="WP_119513254.1">
    <property type="nucleotide sequence ID" value="NZ_QXFK01000016.1"/>
</dbReference>
<evidence type="ECO:0000313" key="7">
    <source>
        <dbReference type="EMBL" id="RIV78035.1"/>
    </source>
</evidence>